<keyword evidence="2" id="KW-0812">Transmembrane</keyword>
<proteinExistence type="predicted"/>
<gene>
    <name evidence="3" type="ORF">MICPUN_59247</name>
</gene>
<dbReference type="Proteomes" id="UP000002009">
    <property type="component" value="Chromosome 6"/>
</dbReference>
<name>C1E848_MICCC</name>
<keyword evidence="4" id="KW-1185">Reference proteome</keyword>
<evidence type="ECO:0000313" key="3">
    <source>
        <dbReference type="EMBL" id="ACO64450.1"/>
    </source>
</evidence>
<feature type="compositionally biased region" description="Low complexity" evidence="1">
    <location>
        <begin position="228"/>
        <end position="238"/>
    </location>
</feature>
<keyword evidence="2" id="KW-0472">Membrane</keyword>
<dbReference type="AlphaFoldDB" id="C1E848"/>
<reference evidence="3 4" key="1">
    <citation type="journal article" date="2009" name="Science">
        <title>Green evolution and dynamic adaptations revealed by genomes of the marine picoeukaryotes Micromonas.</title>
        <authorList>
            <person name="Worden A.Z."/>
            <person name="Lee J.H."/>
            <person name="Mock T."/>
            <person name="Rouze P."/>
            <person name="Simmons M.P."/>
            <person name="Aerts A.L."/>
            <person name="Allen A.E."/>
            <person name="Cuvelier M.L."/>
            <person name="Derelle E."/>
            <person name="Everett M.V."/>
            <person name="Foulon E."/>
            <person name="Grimwood J."/>
            <person name="Gundlach H."/>
            <person name="Henrissat B."/>
            <person name="Napoli C."/>
            <person name="McDonald S.M."/>
            <person name="Parker M.S."/>
            <person name="Rombauts S."/>
            <person name="Salamov A."/>
            <person name="Von Dassow P."/>
            <person name="Badger J.H."/>
            <person name="Coutinho P.M."/>
            <person name="Demir E."/>
            <person name="Dubchak I."/>
            <person name="Gentemann C."/>
            <person name="Eikrem W."/>
            <person name="Gready J.E."/>
            <person name="John U."/>
            <person name="Lanier W."/>
            <person name="Lindquist E.A."/>
            <person name="Lucas S."/>
            <person name="Mayer K.F."/>
            <person name="Moreau H."/>
            <person name="Not F."/>
            <person name="Otillar R."/>
            <person name="Panaud O."/>
            <person name="Pangilinan J."/>
            <person name="Paulsen I."/>
            <person name="Piegu B."/>
            <person name="Poliakov A."/>
            <person name="Robbens S."/>
            <person name="Schmutz J."/>
            <person name="Toulza E."/>
            <person name="Wyss T."/>
            <person name="Zelensky A."/>
            <person name="Zhou K."/>
            <person name="Armbrust E.V."/>
            <person name="Bhattacharya D."/>
            <person name="Goodenough U.W."/>
            <person name="Van de Peer Y."/>
            <person name="Grigoriev I.V."/>
        </authorList>
    </citation>
    <scope>NUCLEOTIDE SEQUENCE [LARGE SCALE GENOMIC DNA]</scope>
    <source>
        <strain evidence="4">RCC299 / NOUM17</strain>
    </source>
</reference>
<organism evidence="3 4">
    <name type="scientific">Micromonas commoda (strain RCC299 / NOUM17 / CCMP2709)</name>
    <name type="common">Picoplanktonic green alga</name>
    <dbReference type="NCBI Taxonomy" id="296587"/>
    <lineage>
        <taxon>Eukaryota</taxon>
        <taxon>Viridiplantae</taxon>
        <taxon>Chlorophyta</taxon>
        <taxon>Mamiellophyceae</taxon>
        <taxon>Mamiellales</taxon>
        <taxon>Mamiellaceae</taxon>
        <taxon>Micromonas</taxon>
    </lineage>
</organism>
<dbReference type="EMBL" id="CP001327">
    <property type="protein sequence ID" value="ACO64450.1"/>
    <property type="molecule type" value="Genomic_DNA"/>
</dbReference>
<keyword evidence="2" id="KW-1133">Transmembrane helix</keyword>
<evidence type="ECO:0000256" key="2">
    <source>
        <dbReference type="SAM" id="Phobius"/>
    </source>
</evidence>
<dbReference type="InParanoid" id="C1E848"/>
<sequence>MRALDDAERLLVSGSFERAKIEAAAARQVAGSTSERVAAECVWIQAEYKLGGLTRHDLDAARMAAGFGEEFHRASALLWSRLRLANPADPAEAEAAAEKALQRIFERTLVDRRGGRRDGEGDDDADILPGAAWLYAVHLTFQRRRRSRDARTWLTARVNEGTLTADAWRRLDAEIDDEDDTAVKRTADDEDEDDTAVPEGEARVKSQGSPRTKPRSPGGSGTRETGRETTGTNAGATRAGDDGQSLAMDSDGYDSVDAFGVVAAVRWCARYIGVGDEGANGIGPAAAGAAVVTAGVVAFAMASEATRGWRRRRGGGRR</sequence>
<protein>
    <submittedName>
        <fullName evidence="3">Uncharacterized protein</fullName>
    </submittedName>
</protein>
<feature type="transmembrane region" description="Helical" evidence="2">
    <location>
        <begin position="282"/>
        <end position="303"/>
    </location>
</feature>
<evidence type="ECO:0000313" key="4">
    <source>
        <dbReference type="Proteomes" id="UP000002009"/>
    </source>
</evidence>
<evidence type="ECO:0000256" key="1">
    <source>
        <dbReference type="SAM" id="MobiDB-lite"/>
    </source>
</evidence>
<dbReference type="RefSeq" id="XP_002503192.1">
    <property type="nucleotide sequence ID" value="XM_002503146.1"/>
</dbReference>
<dbReference type="KEGG" id="mis:MICPUN_59247"/>
<accession>C1E848</accession>
<feature type="region of interest" description="Disordered" evidence="1">
    <location>
        <begin position="179"/>
        <end position="246"/>
    </location>
</feature>
<dbReference type="GeneID" id="8244479"/>